<dbReference type="EMBL" id="PQFF01000175">
    <property type="protein sequence ID" value="RHZ77123.1"/>
    <property type="molecule type" value="Genomic_DNA"/>
</dbReference>
<sequence length="120" mass="14214">MSKNDMNEVEEIMDIKTPIPLSEEESTNIWACTFYNFDASEDNESSFRLIRDSIKVEDSWANTYENYLRKLPGIFDYAAKDLLKISFSEEHIITDIKFTSEYWWEGTKVEQLDFFSRPVD</sequence>
<name>A0A397IW39_9GLOM</name>
<dbReference type="OrthoDB" id="5971719at2759"/>
<keyword evidence="2" id="KW-1185">Reference proteome</keyword>
<gene>
    <name evidence="1" type="ORF">Glove_185g24</name>
</gene>
<proteinExistence type="predicted"/>
<evidence type="ECO:0000313" key="1">
    <source>
        <dbReference type="EMBL" id="RHZ77123.1"/>
    </source>
</evidence>
<accession>A0A397IW39</accession>
<reference evidence="1 2" key="1">
    <citation type="submission" date="2018-08" db="EMBL/GenBank/DDBJ databases">
        <title>Genome and evolution of the arbuscular mycorrhizal fungus Diversispora epigaea (formerly Glomus versiforme) and its bacterial endosymbionts.</title>
        <authorList>
            <person name="Sun X."/>
            <person name="Fei Z."/>
            <person name="Harrison M."/>
        </authorList>
    </citation>
    <scope>NUCLEOTIDE SEQUENCE [LARGE SCALE GENOMIC DNA]</scope>
    <source>
        <strain evidence="1 2">IT104</strain>
    </source>
</reference>
<dbReference type="AlphaFoldDB" id="A0A397IW39"/>
<protein>
    <submittedName>
        <fullName evidence="1">Uncharacterized protein</fullName>
    </submittedName>
</protein>
<comment type="caution">
    <text evidence="1">The sequence shown here is derived from an EMBL/GenBank/DDBJ whole genome shotgun (WGS) entry which is preliminary data.</text>
</comment>
<evidence type="ECO:0000313" key="2">
    <source>
        <dbReference type="Proteomes" id="UP000266861"/>
    </source>
</evidence>
<organism evidence="1 2">
    <name type="scientific">Diversispora epigaea</name>
    <dbReference type="NCBI Taxonomy" id="1348612"/>
    <lineage>
        <taxon>Eukaryota</taxon>
        <taxon>Fungi</taxon>
        <taxon>Fungi incertae sedis</taxon>
        <taxon>Mucoromycota</taxon>
        <taxon>Glomeromycotina</taxon>
        <taxon>Glomeromycetes</taxon>
        <taxon>Diversisporales</taxon>
        <taxon>Diversisporaceae</taxon>
        <taxon>Diversispora</taxon>
    </lineage>
</organism>
<dbReference type="Proteomes" id="UP000266861">
    <property type="component" value="Unassembled WGS sequence"/>
</dbReference>